<organism evidence="2 3">
    <name type="scientific">Larinioides sclopetarius</name>
    <dbReference type="NCBI Taxonomy" id="280406"/>
    <lineage>
        <taxon>Eukaryota</taxon>
        <taxon>Metazoa</taxon>
        <taxon>Ecdysozoa</taxon>
        <taxon>Arthropoda</taxon>
        <taxon>Chelicerata</taxon>
        <taxon>Arachnida</taxon>
        <taxon>Araneae</taxon>
        <taxon>Araneomorphae</taxon>
        <taxon>Entelegynae</taxon>
        <taxon>Araneoidea</taxon>
        <taxon>Araneidae</taxon>
        <taxon>Larinioides</taxon>
    </lineage>
</organism>
<evidence type="ECO:0000313" key="3">
    <source>
        <dbReference type="Proteomes" id="UP001497382"/>
    </source>
</evidence>
<sequence length="42" mass="4662">IFTGQTRHELTPPPLKDGVVKVNDQGQCPGCDAERRRDATRV</sequence>
<proteinExistence type="predicted"/>
<feature type="non-terminal residue" evidence="2">
    <location>
        <position position="1"/>
    </location>
</feature>
<gene>
    <name evidence="2" type="ORF">LARSCL_LOCUS4519</name>
</gene>
<dbReference type="AlphaFoldDB" id="A0AAV1ZC36"/>
<feature type="compositionally biased region" description="Basic and acidic residues" evidence="1">
    <location>
        <begin position="32"/>
        <end position="42"/>
    </location>
</feature>
<feature type="region of interest" description="Disordered" evidence="1">
    <location>
        <begin position="1"/>
        <end position="42"/>
    </location>
</feature>
<accession>A0AAV1ZC36</accession>
<evidence type="ECO:0000256" key="1">
    <source>
        <dbReference type="SAM" id="MobiDB-lite"/>
    </source>
</evidence>
<feature type="compositionally biased region" description="Basic and acidic residues" evidence="1">
    <location>
        <begin position="1"/>
        <end position="10"/>
    </location>
</feature>
<keyword evidence="3" id="KW-1185">Reference proteome</keyword>
<protein>
    <submittedName>
        <fullName evidence="2">Uncharacterized protein</fullName>
    </submittedName>
</protein>
<evidence type="ECO:0000313" key="2">
    <source>
        <dbReference type="EMBL" id="CAL1269020.1"/>
    </source>
</evidence>
<comment type="caution">
    <text evidence="2">The sequence shown here is derived from an EMBL/GenBank/DDBJ whole genome shotgun (WGS) entry which is preliminary data.</text>
</comment>
<name>A0AAV1ZC36_9ARAC</name>
<dbReference type="EMBL" id="CAXIEN010000037">
    <property type="protein sequence ID" value="CAL1269020.1"/>
    <property type="molecule type" value="Genomic_DNA"/>
</dbReference>
<reference evidence="2 3" key="1">
    <citation type="submission" date="2024-04" db="EMBL/GenBank/DDBJ databases">
        <authorList>
            <person name="Rising A."/>
            <person name="Reimegard J."/>
            <person name="Sonavane S."/>
            <person name="Akerstrom W."/>
            <person name="Nylinder S."/>
            <person name="Hedman E."/>
            <person name="Kallberg Y."/>
        </authorList>
    </citation>
    <scope>NUCLEOTIDE SEQUENCE [LARGE SCALE GENOMIC DNA]</scope>
</reference>
<dbReference type="Proteomes" id="UP001497382">
    <property type="component" value="Unassembled WGS sequence"/>
</dbReference>